<name>A0A427YTS4_9TREE</name>
<feature type="region of interest" description="Disordered" evidence="1">
    <location>
        <begin position="218"/>
        <end position="239"/>
    </location>
</feature>
<dbReference type="Pfam" id="PF17110">
    <property type="entry name" value="TFB6"/>
    <property type="match status" value="1"/>
</dbReference>
<gene>
    <name evidence="2" type="ORF">EHS25_004348</name>
</gene>
<reference evidence="2 3" key="1">
    <citation type="submission" date="2018-11" db="EMBL/GenBank/DDBJ databases">
        <title>Genome sequence of Saitozyma podzolica DSM 27192.</title>
        <authorList>
            <person name="Aliyu H."/>
            <person name="Gorte O."/>
            <person name="Ochsenreither K."/>
        </authorList>
    </citation>
    <scope>NUCLEOTIDE SEQUENCE [LARGE SCALE GENOMIC DNA]</scope>
    <source>
        <strain evidence="2 3">DSM 27192</strain>
    </source>
</reference>
<dbReference type="EMBL" id="RSCD01000002">
    <property type="protein sequence ID" value="RSH94544.1"/>
    <property type="molecule type" value="Genomic_DNA"/>
</dbReference>
<feature type="compositionally biased region" description="Polar residues" evidence="1">
    <location>
        <begin position="12"/>
        <end position="31"/>
    </location>
</feature>
<accession>A0A427YTS4</accession>
<protein>
    <submittedName>
        <fullName evidence="2">Uncharacterized protein</fullName>
    </submittedName>
</protein>
<organism evidence="2 3">
    <name type="scientific">Saitozyma podzolica</name>
    <dbReference type="NCBI Taxonomy" id="1890683"/>
    <lineage>
        <taxon>Eukaryota</taxon>
        <taxon>Fungi</taxon>
        <taxon>Dikarya</taxon>
        <taxon>Basidiomycota</taxon>
        <taxon>Agaricomycotina</taxon>
        <taxon>Tremellomycetes</taxon>
        <taxon>Tremellales</taxon>
        <taxon>Trimorphomycetaceae</taxon>
        <taxon>Saitozyma</taxon>
    </lineage>
</organism>
<sequence>MSGQGGYLVKQQDVNAPPNSLDPSLSASRPGSRSEPEPLLRLTPRQEGRLRAHLDDKLLGLERDERKNAFGSLPALIARLTPILHLILQIPPPEPWSALRISYLLSLTGSITTYLTSLPLLSASSHFYAHAQIPVVAGRTMRQVLDLLNLVEKGWQAVLRGEAWLPPPELGGEARAIKVGFAGQVGQTERIRLRSIIIAARAKMLAWARTYGQFRGASLPSSSKNGAVQNEDSTSRFGEADEVTADVGPGWEWENEILGMWNGILGVLADDEHGED</sequence>
<feature type="region of interest" description="Disordered" evidence="1">
    <location>
        <begin position="1"/>
        <end position="46"/>
    </location>
</feature>
<dbReference type="OrthoDB" id="2574879at2759"/>
<feature type="compositionally biased region" description="Polar residues" evidence="1">
    <location>
        <begin position="219"/>
        <end position="236"/>
    </location>
</feature>
<dbReference type="Proteomes" id="UP000279259">
    <property type="component" value="Unassembled WGS sequence"/>
</dbReference>
<dbReference type="InterPro" id="IPR031349">
    <property type="entry name" value="Tfb6"/>
</dbReference>
<comment type="caution">
    <text evidence="2">The sequence shown here is derived from an EMBL/GenBank/DDBJ whole genome shotgun (WGS) entry which is preliminary data.</text>
</comment>
<evidence type="ECO:0000256" key="1">
    <source>
        <dbReference type="SAM" id="MobiDB-lite"/>
    </source>
</evidence>
<keyword evidence="3" id="KW-1185">Reference proteome</keyword>
<evidence type="ECO:0000313" key="3">
    <source>
        <dbReference type="Proteomes" id="UP000279259"/>
    </source>
</evidence>
<proteinExistence type="predicted"/>
<feature type="compositionally biased region" description="Basic and acidic residues" evidence="1">
    <location>
        <begin position="32"/>
        <end position="46"/>
    </location>
</feature>
<evidence type="ECO:0000313" key="2">
    <source>
        <dbReference type="EMBL" id="RSH94544.1"/>
    </source>
</evidence>
<dbReference type="AlphaFoldDB" id="A0A427YTS4"/>